<evidence type="ECO:0000313" key="2">
    <source>
        <dbReference type="EnsemblPlants" id="PNT72127"/>
    </source>
</evidence>
<name>A0A2K2DCX9_BRADI</name>
<dbReference type="InParanoid" id="A0A2K2DCX9"/>
<dbReference type="EnsemblPlants" id="PNT72127">
    <property type="protein sequence ID" value="PNT72127"/>
    <property type="gene ID" value="BRADI_2g39695v3"/>
</dbReference>
<dbReference type="EMBL" id="CM000881">
    <property type="protein sequence ID" value="PNT72127.1"/>
    <property type="molecule type" value="Genomic_DNA"/>
</dbReference>
<proteinExistence type="predicted"/>
<reference evidence="1 2" key="1">
    <citation type="journal article" date="2010" name="Nature">
        <title>Genome sequencing and analysis of the model grass Brachypodium distachyon.</title>
        <authorList>
            <consortium name="International Brachypodium Initiative"/>
        </authorList>
    </citation>
    <scope>NUCLEOTIDE SEQUENCE [LARGE SCALE GENOMIC DNA]</scope>
    <source>
        <strain evidence="1 2">Bd21</strain>
    </source>
</reference>
<evidence type="ECO:0000313" key="1">
    <source>
        <dbReference type="EMBL" id="PNT72127.1"/>
    </source>
</evidence>
<keyword evidence="3" id="KW-1185">Reference proteome</keyword>
<gene>
    <name evidence="1" type="ORF">BRADI_2g39695v3</name>
</gene>
<accession>A0A2K2DCX9</accession>
<dbReference type="AlphaFoldDB" id="A0A2K2DCX9"/>
<reference evidence="2" key="3">
    <citation type="submission" date="2018-08" db="UniProtKB">
        <authorList>
            <consortium name="EnsemblPlants"/>
        </authorList>
    </citation>
    <scope>IDENTIFICATION</scope>
    <source>
        <strain evidence="2">cv. Bd21</strain>
    </source>
</reference>
<sequence>MLVWRDHRRQWADGDSDILEKGKRFFMLMPLYLNLAYFRSCMYEGFSLRFLHNGNRFVFRHPSGMEFLIVNMLRTCGLIVVLMKCHVAVI</sequence>
<organism evidence="1">
    <name type="scientific">Brachypodium distachyon</name>
    <name type="common">Purple false brome</name>
    <name type="synonym">Trachynia distachya</name>
    <dbReference type="NCBI Taxonomy" id="15368"/>
    <lineage>
        <taxon>Eukaryota</taxon>
        <taxon>Viridiplantae</taxon>
        <taxon>Streptophyta</taxon>
        <taxon>Embryophyta</taxon>
        <taxon>Tracheophyta</taxon>
        <taxon>Spermatophyta</taxon>
        <taxon>Magnoliopsida</taxon>
        <taxon>Liliopsida</taxon>
        <taxon>Poales</taxon>
        <taxon>Poaceae</taxon>
        <taxon>BOP clade</taxon>
        <taxon>Pooideae</taxon>
        <taxon>Stipodae</taxon>
        <taxon>Brachypodieae</taxon>
        <taxon>Brachypodium</taxon>
    </lineage>
</organism>
<protein>
    <submittedName>
        <fullName evidence="1 2">Uncharacterized protein</fullName>
    </submittedName>
</protein>
<reference evidence="1" key="2">
    <citation type="submission" date="2017-06" db="EMBL/GenBank/DDBJ databases">
        <title>WGS assembly of Brachypodium distachyon.</title>
        <authorList>
            <consortium name="The International Brachypodium Initiative"/>
            <person name="Lucas S."/>
            <person name="Harmon-Smith M."/>
            <person name="Lail K."/>
            <person name="Tice H."/>
            <person name="Grimwood J."/>
            <person name="Bruce D."/>
            <person name="Barry K."/>
            <person name="Shu S."/>
            <person name="Lindquist E."/>
            <person name="Wang M."/>
            <person name="Pitluck S."/>
            <person name="Vogel J.P."/>
            <person name="Garvin D.F."/>
            <person name="Mockler T.C."/>
            <person name="Schmutz J."/>
            <person name="Rokhsar D."/>
            <person name="Bevan M.W."/>
        </authorList>
    </citation>
    <scope>NUCLEOTIDE SEQUENCE</scope>
    <source>
        <strain evidence="1">Bd21</strain>
    </source>
</reference>
<dbReference type="Gramene" id="PNT72127">
    <property type="protein sequence ID" value="PNT72127"/>
    <property type="gene ID" value="BRADI_2g39695v3"/>
</dbReference>
<evidence type="ECO:0000313" key="3">
    <source>
        <dbReference type="Proteomes" id="UP000008810"/>
    </source>
</evidence>
<dbReference type="Proteomes" id="UP000008810">
    <property type="component" value="Chromosome 2"/>
</dbReference>